<evidence type="ECO:0000256" key="6">
    <source>
        <dbReference type="ARBA" id="ARBA00012518"/>
    </source>
</evidence>
<keyword evidence="10 20" id="KW-0285">Flavoprotein</keyword>
<dbReference type="InterPro" id="IPR016166">
    <property type="entry name" value="FAD-bd_PCMH"/>
</dbReference>
<dbReference type="NCBIfam" id="TIGR00179">
    <property type="entry name" value="murB"/>
    <property type="match status" value="1"/>
</dbReference>
<evidence type="ECO:0000256" key="16">
    <source>
        <dbReference type="ARBA" id="ARBA00023306"/>
    </source>
</evidence>
<dbReference type="InterPro" id="IPR016167">
    <property type="entry name" value="FAD-bd_PCMH_sub1"/>
</dbReference>
<evidence type="ECO:0000256" key="2">
    <source>
        <dbReference type="ARBA" id="ARBA00003921"/>
    </source>
</evidence>
<dbReference type="Gene3D" id="3.30.465.10">
    <property type="match status" value="1"/>
</dbReference>
<keyword evidence="9 20" id="KW-0132">Cell division</keyword>
<evidence type="ECO:0000256" key="11">
    <source>
        <dbReference type="ARBA" id="ARBA00022827"/>
    </source>
</evidence>
<evidence type="ECO:0000256" key="1">
    <source>
        <dbReference type="ARBA" id="ARBA00001974"/>
    </source>
</evidence>
<evidence type="ECO:0000256" key="15">
    <source>
        <dbReference type="ARBA" id="ARBA00023002"/>
    </source>
</evidence>
<evidence type="ECO:0000256" key="4">
    <source>
        <dbReference type="ARBA" id="ARBA00004752"/>
    </source>
</evidence>
<feature type="active site" description="Proton donor" evidence="20">
    <location>
        <position position="248"/>
    </location>
</feature>
<organism evidence="22 23">
    <name type="scientific">Marinomonas hwangdonensis</name>
    <dbReference type="NCBI Taxonomy" id="1053647"/>
    <lineage>
        <taxon>Bacteria</taxon>
        <taxon>Pseudomonadati</taxon>
        <taxon>Pseudomonadota</taxon>
        <taxon>Gammaproteobacteria</taxon>
        <taxon>Oceanospirillales</taxon>
        <taxon>Oceanospirillaceae</taxon>
        <taxon>Marinomonas</taxon>
    </lineage>
</organism>
<keyword evidence="16 20" id="KW-0131">Cell cycle</keyword>
<evidence type="ECO:0000256" key="5">
    <source>
        <dbReference type="ARBA" id="ARBA00010485"/>
    </source>
</evidence>
<proteinExistence type="inferred from homology"/>
<gene>
    <name evidence="20" type="primary">murB</name>
    <name evidence="22" type="ORF">EBI00_11270</name>
</gene>
<comment type="catalytic activity">
    <reaction evidence="19 20">
        <text>UDP-N-acetyl-alpha-D-muramate + NADP(+) = UDP-N-acetyl-3-O-(1-carboxyvinyl)-alpha-D-glucosamine + NADPH + H(+)</text>
        <dbReference type="Rhea" id="RHEA:12248"/>
        <dbReference type="ChEBI" id="CHEBI:15378"/>
        <dbReference type="ChEBI" id="CHEBI:57783"/>
        <dbReference type="ChEBI" id="CHEBI:58349"/>
        <dbReference type="ChEBI" id="CHEBI:68483"/>
        <dbReference type="ChEBI" id="CHEBI:70757"/>
        <dbReference type="EC" id="1.3.1.98"/>
    </reaction>
</comment>
<dbReference type="Gene3D" id="3.90.78.10">
    <property type="entry name" value="UDP-N-acetylenolpyruvoylglucosamine reductase, C-terminal domain"/>
    <property type="match status" value="1"/>
</dbReference>
<evidence type="ECO:0000256" key="10">
    <source>
        <dbReference type="ARBA" id="ARBA00022630"/>
    </source>
</evidence>
<feature type="domain" description="FAD-binding PCMH-type" evidence="21">
    <location>
        <begin position="30"/>
        <end position="202"/>
    </location>
</feature>
<comment type="cofactor">
    <cofactor evidence="1 20">
        <name>FAD</name>
        <dbReference type="ChEBI" id="CHEBI:57692"/>
    </cofactor>
</comment>
<dbReference type="Pfam" id="PF01565">
    <property type="entry name" value="FAD_binding_4"/>
    <property type="match status" value="1"/>
</dbReference>
<dbReference type="PANTHER" id="PTHR21071">
    <property type="entry name" value="UDP-N-ACETYLENOLPYRUVOYLGLUCOSAMINE REDUCTASE"/>
    <property type="match status" value="1"/>
</dbReference>
<dbReference type="EMBL" id="RIZG01000006">
    <property type="protein sequence ID" value="RNF50137.1"/>
    <property type="molecule type" value="Genomic_DNA"/>
</dbReference>
<evidence type="ECO:0000256" key="20">
    <source>
        <dbReference type="HAMAP-Rule" id="MF_00037"/>
    </source>
</evidence>
<dbReference type="InterPro" id="IPR003170">
    <property type="entry name" value="MurB"/>
</dbReference>
<keyword evidence="14 20" id="KW-0573">Peptidoglycan synthesis</keyword>
<feature type="active site" evidence="20">
    <location>
        <position position="343"/>
    </location>
</feature>
<accession>A0A3M8Q216</accession>
<dbReference type="SUPFAM" id="SSF56176">
    <property type="entry name" value="FAD-binding/transporter-associated domain-like"/>
    <property type="match status" value="1"/>
</dbReference>
<comment type="similarity">
    <text evidence="5 20">Belongs to the MurB family.</text>
</comment>
<sequence length="358" mass="39470">MRFNISDSFAQAVEESIQTNISLASYNTFRFAYCAEYFAIANTLESLKALLQWANHFDLPVTMIGGGSNLLITADIPGLVIINRLLGMHAKDRGGNVVTLTVAAGENWHHVVDYAVNKGWFGIENLALIPGTVGAAPVQNIGAYGVEIKDVLARVQVINTASGDVHWINALDCGFAYRDSHFKHQWKDTRLITAVELSLKKKGSLTLSYGGLSNILKPEPTLKEVFELVCRVRDEKLPDPKKLANAGSFFKNPIVSEAQHVDLKKRFPTMVSFPFEGNFKLAAGWLIDQAGWKGKQYQGVGVYDKQALVLVNYSDDTAQSLLALETQIQASVFDLYGVLLEREPVRLPSEAVVEDVLI</sequence>
<dbReference type="GO" id="GO:0008762">
    <property type="term" value="F:UDP-N-acetylmuramate dehydrogenase activity"/>
    <property type="evidence" value="ECO:0007669"/>
    <property type="project" value="UniProtKB-UniRule"/>
</dbReference>
<dbReference type="EC" id="1.3.1.98" evidence="6 20"/>
<evidence type="ECO:0000313" key="22">
    <source>
        <dbReference type="EMBL" id="RNF50137.1"/>
    </source>
</evidence>
<dbReference type="InterPro" id="IPR036635">
    <property type="entry name" value="MurB_C_sf"/>
</dbReference>
<dbReference type="InterPro" id="IPR011601">
    <property type="entry name" value="MurB_C"/>
</dbReference>
<evidence type="ECO:0000259" key="21">
    <source>
        <dbReference type="PROSITE" id="PS51387"/>
    </source>
</evidence>
<dbReference type="SUPFAM" id="SSF56194">
    <property type="entry name" value="Uridine diphospho-N-Acetylenolpyruvylglucosamine reductase, MurB, C-terminal domain"/>
    <property type="match status" value="1"/>
</dbReference>
<evidence type="ECO:0000256" key="9">
    <source>
        <dbReference type="ARBA" id="ARBA00022618"/>
    </source>
</evidence>
<comment type="pathway">
    <text evidence="4 20">Cell wall biogenesis; peptidoglycan biosynthesis.</text>
</comment>
<dbReference type="PANTHER" id="PTHR21071:SF4">
    <property type="entry name" value="UDP-N-ACETYLENOLPYRUVOYLGLUCOSAMINE REDUCTASE"/>
    <property type="match status" value="1"/>
</dbReference>
<dbReference type="GO" id="GO:0008360">
    <property type="term" value="P:regulation of cell shape"/>
    <property type="evidence" value="ECO:0007669"/>
    <property type="project" value="UniProtKB-KW"/>
</dbReference>
<protein>
    <recommendedName>
        <fullName evidence="7 20">UDP-N-acetylenolpyruvoylglucosamine reductase</fullName>
        <ecNumber evidence="6 20">1.3.1.98</ecNumber>
    </recommendedName>
    <alternativeName>
        <fullName evidence="18 20">UDP-N-acetylmuramate dehydrogenase</fullName>
    </alternativeName>
</protein>
<keyword evidence="17 20" id="KW-0961">Cell wall biogenesis/degradation</keyword>
<evidence type="ECO:0000256" key="14">
    <source>
        <dbReference type="ARBA" id="ARBA00022984"/>
    </source>
</evidence>
<dbReference type="InterPro" id="IPR006094">
    <property type="entry name" value="Oxid_FAD_bind_N"/>
</dbReference>
<keyword evidence="23" id="KW-1185">Reference proteome</keyword>
<dbReference type="OrthoDB" id="9804753at2"/>
<dbReference type="PROSITE" id="PS51387">
    <property type="entry name" value="FAD_PCMH"/>
    <property type="match status" value="1"/>
</dbReference>
<evidence type="ECO:0000313" key="23">
    <source>
        <dbReference type="Proteomes" id="UP000280507"/>
    </source>
</evidence>
<comment type="function">
    <text evidence="2 20">Cell wall formation.</text>
</comment>
<comment type="subcellular location">
    <subcellularLocation>
        <location evidence="3 20">Cytoplasm</location>
    </subcellularLocation>
</comment>
<dbReference type="AlphaFoldDB" id="A0A3M8Q216"/>
<dbReference type="InterPro" id="IPR036318">
    <property type="entry name" value="FAD-bd_PCMH-like_sf"/>
</dbReference>
<evidence type="ECO:0000256" key="7">
    <source>
        <dbReference type="ARBA" id="ARBA00015188"/>
    </source>
</evidence>
<dbReference type="Pfam" id="PF02873">
    <property type="entry name" value="MurB_C"/>
    <property type="match status" value="1"/>
</dbReference>
<dbReference type="GO" id="GO:0071949">
    <property type="term" value="F:FAD binding"/>
    <property type="evidence" value="ECO:0007669"/>
    <property type="project" value="InterPro"/>
</dbReference>
<evidence type="ECO:0000256" key="17">
    <source>
        <dbReference type="ARBA" id="ARBA00023316"/>
    </source>
</evidence>
<keyword evidence="12 20" id="KW-0521">NADP</keyword>
<dbReference type="Proteomes" id="UP000280507">
    <property type="component" value="Unassembled WGS sequence"/>
</dbReference>
<evidence type="ECO:0000256" key="19">
    <source>
        <dbReference type="ARBA" id="ARBA00048914"/>
    </source>
</evidence>
<feature type="active site" evidence="20">
    <location>
        <position position="178"/>
    </location>
</feature>
<dbReference type="NCBIfam" id="NF000755">
    <property type="entry name" value="PRK00046.1"/>
    <property type="match status" value="1"/>
</dbReference>
<reference evidence="22 23" key="1">
    <citation type="journal article" date="2012" name="Int. J. Syst. Evol. Microbiol.">
        <title>Marinomonas hwangdonensis sp. nov., isolated from seawater.</title>
        <authorList>
            <person name="Jung Y.T."/>
            <person name="Oh T.K."/>
            <person name="Yoon J.H."/>
        </authorList>
    </citation>
    <scope>NUCLEOTIDE SEQUENCE [LARGE SCALE GENOMIC DNA]</scope>
    <source>
        <strain evidence="22 23">HDW-15</strain>
    </source>
</reference>
<evidence type="ECO:0000256" key="8">
    <source>
        <dbReference type="ARBA" id="ARBA00022490"/>
    </source>
</evidence>
<dbReference type="GO" id="GO:0071555">
    <property type="term" value="P:cell wall organization"/>
    <property type="evidence" value="ECO:0007669"/>
    <property type="project" value="UniProtKB-KW"/>
</dbReference>
<keyword evidence="13 20" id="KW-0133">Cell shape</keyword>
<dbReference type="HAMAP" id="MF_00037">
    <property type="entry name" value="MurB"/>
    <property type="match status" value="1"/>
</dbReference>
<keyword evidence="8 20" id="KW-0963">Cytoplasm</keyword>
<evidence type="ECO:0000256" key="12">
    <source>
        <dbReference type="ARBA" id="ARBA00022857"/>
    </source>
</evidence>
<dbReference type="Gene3D" id="3.30.43.10">
    <property type="entry name" value="Uridine Diphospho-n-acetylenolpyruvylglucosamine Reductase, domain 2"/>
    <property type="match status" value="1"/>
</dbReference>
<dbReference type="GO" id="GO:0009252">
    <property type="term" value="P:peptidoglycan biosynthetic process"/>
    <property type="evidence" value="ECO:0007669"/>
    <property type="project" value="UniProtKB-UniRule"/>
</dbReference>
<evidence type="ECO:0000256" key="13">
    <source>
        <dbReference type="ARBA" id="ARBA00022960"/>
    </source>
</evidence>
<dbReference type="GO" id="GO:0051301">
    <property type="term" value="P:cell division"/>
    <property type="evidence" value="ECO:0007669"/>
    <property type="project" value="UniProtKB-KW"/>
</dbReference>
<name>A0A3M8Q216_9GAMM</name>
<dbReference type="InterPro" id="IPR016169">
    <property type="entry name" value="FAD-bd_PCMH_sub2"/>
</dbReference>
<evidence type="ECO:0000256" key="3">
    <source>
        <dbReference type="ARBA" id="ARBA00004496"/>
    </source>
</evidence>
<dbReference type="GO" id="GO:0005829">
    <property type="term" value="C:cytosol"/>
    <property type="evidence" value="ECO:0007669"/>
    <property type="project" value="TreeGrafter"/>
</dbReference>
<evidence type="ECO:0000256" key="18">
    <source>
        <dbReference type="ARBA" id="ARBA00031026"/>
    </source>
</evidence>
<keyword evidence="15 20" id="KW-0560">Oxidoreductase</keyword>
<comment type="caution">
    <text evidence="22">The sequence shown here is derived from an EMBL/GenBank/DDBJ whole genome shotgun (WGS) entry which is preliminary data.</text>
</comment>
<dbReference type="UniPathway" id="UPA00219"/>
<keyword evidence="11 20" id="KW-0274">FAD</keyword>